<dbReference type="SUPFAM" id="SSF46689">
    <property type="entry name" value="Homeodomain-like"/>
    <property type="match status" value="1"/>
</dbReference>
<feature type="region of interest" description="Disordered" evidence="1">
    <location>
        <begin position="262"/>
        <end position="289"/>
    </location>
</feature>
<evidence type="ECO:0000256" key="1">
    <source>
        <dbReference type="SAM" id="MobiDB-lite"/>
    </source>
</evidence>
<dbReference type="NCBIfam" id="NF033577">
    <property type="entry name" value="transpos_IS481"/>
    <property type="match status" value="1"/>
</dbReference>
<dbReference type="InterPro" id="IPR012337">
    <property type="entry name" value="RNaseH-like_sf"/>
</dbReference>
<dbReference type="Pfam" id="PF13683">
    <property type="entry name" value="rve_3"/>
    <property type="match status" value="1"/>
</dbReference>
<sequence>YGVSRRWVHELLRRHAEHGEAGLAPRSRRPGSNPRAVPGEVRDRILALRAKLTEEGLDAGPATIAWHLGHEGYPVPSTATIHRILRAAGQVVPEPRKRPKSSLRRFEAAQPNETWQSDFTHWPLADGTDAEILNFLDDHSRYLLACTAFSPVTVAAVVDTFLAAADEHGLPASTLTDNGLVYTTRLAGGKGGRNGFEHLLHALDITQKNGSPAHPQTQGKIERFHQTLKKWLAGQPPARTLADLNEQLVRFRQIYNHERPHRALDRSTPAQAWTATPKAAPKGARQGGHWRVRTDRVDQDGKATLRHAGRLRHLGIGRRHARKHILMLVHDRDVTVTELGTGEILAEFTIDPARNYQPRQRKTPRSKDRGVHDVAGHP</sequence>
<dbReference type="Proteomes" id="UP000544090">
    <property type="component" value="Unassembled WGS sequence"/>
</dbReference>
<reference evidence="3 4" key="1">
    <citation type="submission" date="2020-04" db="EMBL/GenBank/DDBJ databases">
        <title>Arthrobacter sp. nov.</title>
        <authorList>
            <person name="Liu S."/>
        </authorList>
    </citation>
    <scope>NUCLEOTIDE SEQUENCE [LARGE SCALE GENOMIC DNA]</scope>
    <source>
        <strain evidence="3 4">E918</strain>
    </source>
</reference>
<dbReference type="RefSeq" id="WP_168489446.1">
    <property type="nucleotide sequence ID" value="NZ_JAAZSQ010000062.1"/>
</dbReference>
<dbReference type="Gene3D" id="3.30.420.10">
    <property type="entry name" value="Ribonuclease H-like superfamily/Ribonuclease H"/>
    <property type="match status" value="1"/>
</dbReference>
<protein>
    <submittedName>
        <fullName evidence="3">IS481 family transposase</fullName>
    </submittedName>
</protein>
<keyword evidence="4" id="KW-1185">Reference proteome</keyword>
<dbReference type="InterPro" id="IPR036397">
    <property type="entry name" value="RNaseH_sf"/>
</dbReference>
<dbReference type="EMBL" id="JAAZSQ010000062">
    <property type="protein sequence ID" value="NKX56913.1"/>
    <property type="molecule type" value="Genomic_DNA"/>
</dbReference>
<dbReference type="InterPro" id="IPR009057">
    <property type="entry name" value="Homeodomain-like_sf"/>
</dbReference>
<proteinExistence type="predicted"/>
<dbReference type="InterPro" id="IPR047656">
    <property type="entry name" value="IS481-like_transpos"/>
</dbReference>
<dbReference type="PANTHER" id="PTHR35004">
    <property type="entry name" value="TRANSPOSASE RV3428C-RELATED"/>
    <property type="match status" value="1"/>
</dbReference>
<dbReference type="PROSITE" id="PS50994">
    <property type="entry name" value="INTEGRASE"/>
    <property type="match status" value="1"/>
</dbReference>
<evidence type="ECO:0000313" key="4">
    <source>
        <dbReference type="Proteomes" id="UP000544090"/>
    </source>
</evidence>
<gene>
    <name evidence="3" type="ORF">HGG74_20825</name>
</gene>
<feature type="non-terminal residue" evidence="3">
    <location>
        <position position="1"/>
    </location>
</feature>
<feature type="domain" description="Integrase catalytic" evidence="2">
    <location>
        <begin position="107"/>
        <end position="277"/>
    </location>
</feature>
<feature type="region of interest" description="Disordered" evidence="1">
    <location>
        <begin position="355"/>
        <end position="378"/>
    </location>
</feature>
<evidence type="ECO:0000259" key="2">
    <source>
        <dbReference type="PROSITE" id="PS50994"/>
    </source>
</evidence>
<dbReference type="GO" id="GO:0003676">
    <property type="term" value="F:nucleic acid binding"/>
    <property type="evidence" value="ECO:0007669"/>
    <property type="project" value="InterPro"/>
</dbReference>
<dbReference type="AlphaFoldDB" id="A0A7X6QMS4"/>
<evidence type="ECO:0000313" key="3">
    <source>
        <dbReference type="EMBL" id="NKX56913.1"/>
    </source>
</evidence>
<accession>A0A7X6QMS4</accession>
<dbReference type="InterPro" id="IPR001584">
    <property type="entry name" value="Integrase_cat-core"/>
</dbReference>
<dbReference type="SUPFAM" id="SSF53098">
    <property type="entry name" value="Ribonuclease H-like"/>
    <property type="match status" value="1"/>
</dbReference>
<organism evidence="3 4">
    <name type="scientific">Arthrobacter mobilis</name>
    <dbReference type="NCBI Taxonomy" id="2724944"/>
    <lineage>
        <taxon>Bacteria</taxon>
        <taxon>Bacillati</taxon>
        <taxon>Actinomycetota</taxon>
        <taxon>Actinomycetes</taxon>
        <taxon>Micrococcales</taxon>
        <taxon>Micrococcaceae</taxon>
        <taxon>Arthrobacter</taxon>
    </lineage>
</organism>
<dbReference type="Pfam" id="PF13565">
    <property type="entry name" value="HTH_32"/>
    <property type="match status" value="1"/>
</dbReference>
<comment type="caution">
    <text evidence="3">The sequence shown here is derived from an EMBL/GenBank/DDBJ whole genome shotgun (WGS) entry which is preliminary data.</text>
</comment>
<feature type="region of interest" description="Disordered" evidence="1">
    <location>
        <begin position="18"/>
        <end position="38"/>
    </location>
</feature>
<dbReference type="PANTHER" id="PTHR35004:SF7">
    <property type="entry name" value="INTEGRASE PROTEIN"/>
    <property type="match status" value="1"/>
</dbReference>
<feature type="compositionally biased region" description="Basic and acidic residues" evidence="1">
    <location>
        <begin position="365"/>
        <end position="378"/>
    </location>
</feature>
<dbReference type="GO" id="GO:0015074">
    <property type="term" value="P:DNA integration"/>
    <property type="evidence" value="ECO:0007669"/>
    <property type="project" value="InterPro"/>
</dbReference>
<name>A0A7X6QMS4_9MICC</name>